<dbReference type="Proteomes" id="UP000812013">
    <property type="component" value="Unassembled WGS sequence"/>
</dbReference>
<keyword evidence="3" id="KW-1185">Reference proteome</keyword>
<dbReference type="RefSeq" id="WP_219669493.1">
    <property type="nucleotide sequence ID" value="NZ_WTFF01000188.1"/>
</dbReference>
<gene>
    <name evidence="2" type="ORF">GPJ59_23360</name>
</gene>
<feature type="region of interest" description="Disordered" evidence="1">
    <location>
        <begin position="361"/>
        <end position="386"/>
    </location>
</feature>
<reference evidence="2 3" key="1">
    <citation type="submission" date="2019-12" db="EMBL/GenBank/DDBJ databases">
        <title>Genome sequence of Streptomyces bambusae.</title>
        <authorList>
            <person name="Bansal K."/>
            <person name="Choksket S."/>
            <person name="Korpole S."/>
            <person name="Patil P.B."/>
        </authorList>
    </citation>
    <scope>NUCLEOTIDE SEQUENCE [LARGE SCALE GENOMIC DNA]</scope>
    <source>
        <strain evidence="2 3">SK60</strain>
    </source>
</reference>
<evidence type="ECO:0008006" key="4">
    <source>
        <dbReference type="Google" id="ProtNLM"/>
    </source>
</evidence>
<dbReference type="EMBL" id="WTFF01000188">
    <property type="protein sequence ID" value="MBW5484737.1"/>
    <property type="molecule type" value="Genomic_DNA"/>
</dbReference>
<protein>
    <recommendedName>
        <fullName evidence="4">DUF559 domain-containing protein</fullName>
    </recommendedName>
</protein>
<feature type="compositionally biased region" description="Low complexity" evidence="1">
    <location>
        <begin position="1"/>
        <end position="43"/>
    </location>
</feature>
<accession>A0ABS6ZAG6</accession>
<evidence type="ECO:0000313" key="3">
    <source>
        <dbReference type="Proteomes" id="UP000812013"/>
    </source>
</evidence>
<name>A0ABS6ZAG6_9ACTN</name>
<evidence type="ECO:0000256" key="1">
    <source>
        <dbReference type="SAM" id="MobiDB-lite"/>
    </source>
</evidence>
<evidence type="ECO:0000313" key="2">
    <source>
        <dbReference type="EMBL" id="MBW5484737.1"/>
    </source>
</evidence>
<feature type="compositionally biased region" description="Low complexity" evidence="1">
    <location>
        <begin position="361"/>
        <end position="370"/>
    </location>
</feature>
<comment type="caution">
    <text evidence="2">The sequence shown here is derived from an EMBL/GenBank/DDBJ whole genome shotgun (WGS) entry which is preliminary data.</text>
</comment>
<feature type="compositionally biased region" description="Low complexity" evidence="1">
    <location>
        <begin position="50"/>
        <end position="62"/>
    </location>
</feature>
<feature type="region of interest" description="Disordered" evidence="1">
    <location>
        <begin position="1"/>
        <end position="89"/>
    </location>
</feature>
<feature type="compositionally biased region" description="Pro residues" evidence="1">
    <location>
        <begin position="377"/>
        <end position="386"/>
    </location>
</feature>
<organism evidence="2 3">
    <name type="scientific">Streptomyces bambusae</name>
    <dbReference type="NCBI Taxonomy" id="1550616"/>
    <lineage>
        <taxon>Bacteria</taxon>
        <taxon>Bacillati</taxon>
        <taxon>Actinomycetota</taxon>
        <taxon>Actinomycetes</taxon>
        <taxon>Kitasatosporales</taxon>
        <taxon>Streptomycetaceae</taxon>
        <taxon>Streptomyces</taxon>
    </lineage>
</organism>
<sequence>MKHTTPSPTTHPTPTTRPASTTRPPSPTRTAPPTRRPLSSAPPTRRPTHPTRATPTPTARPTQLGLATRHQLLRSGISPSTLTRRTRAGGPWQRLLPRVYLLQTGPPSPRQRALAAVLYAARPDADPLAGTTAALTGGAALALLGIRDAPPTPLDVVVRAPRRVAPLPGVRPVPTTRWPATMSVTGVPCTRPLRAAADFAARATDPALVRSVLANTVQSGWCHPADLYAELRSARLLTRPAVAKAAAELLAGVRSIAEAHARDALAATDLPTPLWNARLYAADGTFLASPDAYWPDEGVALEIDSAEYHYTRDAWHATLRRRLRLEAHGVLVVSATPSMVRDIPHEVAAAVRALLTLTTPRPAPPTATARGHQQLPLPLPLPTRLA</sequence>
<proteinExistence type="predicted"/>